<dbReference type="AlphaFoldDB" id="A0A9P2QTU6"/>
<dbReference type="RefSeq" id="WP_020840724.1">
    <property type="nucleotide sequence ID" value="NZ_CP097355.1"/>
</dbReference>
<dbReference type="Proteomes" id="UP001163036">
    <property type="component" value="Chromosome 1"/>
</dbReference>
<gene>
    <name evidence="1" type="ORF">M5598_08465</name>
</gene>
<dbReference type="EMBL" id="CP097355">
    <property type="protein sequence ID" value="UYV25129.1"/>
    <property type="molecule type" value="Genomic_DNA"/>
</dbReference>
<reference evidence="1" key="1">
    <citation type="submission" date="2022-05" db="EMBL/GenBank/DDBJ databases">
        <title>Megaplasmid of Vibrio parahaemolyticus.</title>
        <authorList>
            <person name="Strauch E."/>
            <person name="Borowiak M."/>
        </authorList>
    </citation>
    <scope>NUCLEOTIDE SEQUENCE</scope>
    <source>
        <strain evidence="1">16-VB00198</strain>
    </source>
</reference>
<accession>A0A9P2QTU6</accession>
<sequence>MNNKFIDRRSATNWQRVYKRMGALIGGALLAGCSTFGPEVVLNSHIEYNKAVEQVIQEELLLNIVRRRYYEAPQFVTVSSISSTMSTTAGVSAGAAFSDGTPTTSNVGGNLGFSDSPTITITPRQGNEILGPLTARMSVNTLAKMSNAGYRFDFLLKLAAEGVTDVRGPQAGVGTDFRPGDPEYIELIQAIGRLIDKGQLVVGTFSWNDPYGDITYDRDQITVENQLTAIALGGGTGRFRSYDGGKTYYFTDKNNYPAMWIEPDARTSGDGQRVIELLNLQPTPLKRVWTFAPSRVVNGTDFENVPNDPRPEIKMRMRSFYSVMNLLAYGIDVPAKDTEEGRAFTKASYDQAVLDGRAFDLSDKFVIHSSSERPEHAFVAVKHRGSWFYVDDRDHVSKRFFNGIYDIFNMEVVSSGGSGGPILALPVK</sequence>
<organism evidence="1 2">
    <name type="scientific">Vibrio parahaemolyticus</name>
    <dbReference type="NCBI Taxonomy" id="670"/>
    <lineage>
        <taxon>Bacteria</taxon>
        <taxon>Pseudomonadati</taxon>
        <taxon>Pseudomonadota</taxon>
        <taxon>Gammaproteobacteria</taxon>
        <taxon>Vibrionales</taxon>
        <taxon>Vibrionaceae</taxon>
        <taxon>Vibrio</taxon>
    </lineage>
</organism>
<protein>
    <submittedName>
        <fullName evidence="1">Uncharacterized protein</fullName>
    </submittedName>
</protein>
<dbReference type="PROSITE" id="PS51257">
    <property type="entry name" value="PROKAR_LIPOPROTEIN"/>
    <property type="match status" value="1"/>
</dbReference>
<evidence type="ECO:0000313" key="1">
    <source>
        <dbReference type="EMBL" id="UYV25129.1"/>
    </source>
</evidence>
<name>A0A9P2QTU6_VIBPH</name>
<evidence type="ECO:0000313" key="2">
    <source>
        <dbReference type="Proteomes" id="UP001163036"/>
    </source>
</evidence>
<proteinExistence type="predicted"/>